<gene>
    <name evidence="1" type="ORF">BACVE_002695</name>
</gene>
<protein>
    <recommendedName>
        <fullName evidence="3">DUF3888 domain-containing protein</fullName>
    </recommendedName>
</protein>
<name>A0A411A9F2_BACVE</name>
<accession>A0A411A9F2</accession>
<dbReference type="EMBL" id="CP063687">
    <property type="protein sequence ID" value="QOY27681.1"/>
    <property type="molecule type" value="Genomic_DNA"/>
</dbReference>
<reference evidence="2" key="1">
    <citation type="submission" date="2020-10" db="EMBL/GenBank/DDBJ databases">
        <title>Complete genome sequence of Bacillus velezensis NST6.</title>
        <authorList>
            <person name="Choi J."/>
        </authorList>
    </citation>
    <scope>NUCLEOTIDE SEQUENCE [LARGE SCALE GENOMIC DNA]</scope>
    <source>
        <strain evidence="2">NST6</strain>
    </source>
</reference>
<sequence>MKKIIMMMILCFSLSSITVAAAKPEYTMNSKVSQDVFDVFMQELFCKDILDNIRKFYKDETLSVTTKGGVKLSEDKEGRYIIKFIIIPHSKLPGKKGKISGTDTLTLRVDPFLLGAQSKDRNSAVTFLDLKHNNSTRQN</sequence>
<evidence type="ECO:0000313" key="1">
    <source>
        <dbReference type="EMBL" id="QOY27681.1"/>
    </source>
</evidence>
<evidence type="ECO:0008006" key="3">
    <source>
        <dbReference type="Google" id="ProtNLM"/>
    </source>
</evidence>
<dbReference type="Proteomes" id="UP000587477">
    <property type="component" value="Chromosome"/>
</dbReference>
<organism evidence="1 2">
    <name type="scientific">Bacillus velezensis</name>
    <dbReference type="NCBI Taxonomy" id="492670"/>
    <lineage>
        <taxon>Bacteria</taxon>
        <taxon>Bacillati</taxon>
        <taxon>Bacillota</taxon>
        <taxon>Bacilli</taxon>
        <taxon>Bacillales</taxon>
        <taxon>Bacillaceae</taxon>
        <taxon>Bacillus</taxon>
        <taxon>Bacillus amyloliquefaciens group</taxon>
    </lineage>
</organism>
<dbReference type="AlphaFoldDB" id="A0A411A9F2"/>
<proteinExistence type="predicted"/>
<evidence type="ECO:0000313" key="2">
    <source>
        <dbReference type="Proteomes" id="UP000587477"/>
    </source>
</evidence>
<dbReference type="RefSeq" id="WP_017419392.1">
    <property type="nucleotide sequence ID" value="NZ_BDDG01000015.1"/>
</dbReference>